<sequence>PLQKVQRRWEAVMSAQDAALDAVEPGAKIGDVCGAALKALEGADVKGFSGGVGHGLGVECNERPWIEKDAEGELLEGMVVNIDIPVLELGWGGTQLEDTILVTSDGFEFLTRTDRTLYLL</sequence>
<protein>
    <recommendedName>
        <fullName evidence="1">Peptidase M24 domain-containing protein</fullName>
    </recommendedName>
</protein>
<reference evidence="2" key="1">
    <citation type="journal article" date="2014" name="Front. Microbiol.">
        <title>High frequency of phylogenetically diverse reductive dehalogenase-homologous genes in deep subseafloor sedimentary metagenomes.</title>
        <authorList>
            <person name="Kawai M."/>
            <person name="Futagami T."/>
            <person name="Toyoda A."/>
            <person name="Takaki Y."/>
            <person name="Nishi S."/>
            <person name="Hori S."/>
            <person name="Arai W."/>
            <person name="Tsubouchi T."/>
            <person name="Morono Y."/>
            <person name="Uchiyama I."/>
            <person name="Ito T."/>
            <person name="Fujiyama A."/>
            <person name="Inagaki F."/>
            <person name="Takami H."/>
        </authorList>
    </citation>
    <scope>NUCLEOTIDE SEQUENCE</scope>
    <source>
        <strain evidence="2">Expedition CK06-06</strain>
    </source>
</reference>
<comment type="caution">
    <text evidence="2">The sequence shown here is derived from an EMBL/GenBank/DDBJ whole genome shotgun (WGS) entry which is preliminary data.</text>
</comment>
<dbReference type="PANTHER" id="PTHR46112">
    <property type="entry name" value="AMINOPEPTIDASE"/>
    <property type="match status" value="1"/>
</dbReference>
<feature type="domain" description="Peptidase M24" evidence="1">
    <location>
        <begin position="5"/>
        <end position="103"/>
    </location>
</feature>
<feature type="non-terminal residue" evidence="2">
    <location>
        <position position="1"/>
    </location>
</feature>
<dbReference type="Gene3D" id="3.90.230.10">
    <property type="entry name" value="Creatinase/methionine aminopeptidase superfamily"/>
    <property type="match status" value="1"/>
</dbReference>
<dbReference type="Pfam" id="PF00557">
    <property type="entry name" value="Peptidase_M24"/>
    <property type="match status" value="1"/>
</dbReference>
<dbReference type="PANTHER" id="PTHR46112:SF3">
    <property type="entry name" value="AMINOPEPTIDASE YPDF"/>
    <property type="match status" value="1"/>
</dbReference>
<dbReference type="CDD" id="cd01066">
    <property type="entry name" value="APP_MetAP"/>
    <property type="match status" value="1"/>
</dbReference>
<dbReference type="EMBL" id="BARS01004088">
    <property type="protein sequence ID" value="GAF72824.1"/>
    <property type="molecule type" value="Genomic_DNA"/>
</dbReference>
<dbReference type="InterPro" id="IPR036005">
    <property type="entry name" value="Creatinase/aminopeptidase-like"/>
</dbReference>
<organism evidence="2">
    <name type="scientific">marine sediment metagenome</name>
    <dbReference type="NCBI Taxonomy" id="412755"/>
    <lineage>
        <taxon>unclassified sequences</taxon>
        <taxon>metagenomes</taxon>
        <taxon>ecological metagenomes</taxon>
    </lineage>
</organism>
<dbReference type="InterPro" id="IPR000994">
    <property type="entry name" value="Pept_M24"/>
</dbReference>
<gene>
    <name evidence="2" type="ORF">S01H1_07966</name>
</gene>
<evidence type="ECO:0000313" key="2">
    <source>
        <dbReference type="EMBL" id="GAF72824.1"/>
    </source>
</evidence>
<accession>X0RVG2</accession>
<dbReference type="SUPFAM" id="SSF55920">
    <property type="entry name" value="Creatinase/aminopeptidase"/>
    <property type="match status" value="1"/>
</dbReference>
<evidence type="ECO:0000259" key="1">
    <source>
        <dbReference type="Pfam" id="PF00557"/>
    </source>
</evidence>
<dbReference type="AlphaFoldDB" id="X0RVG2"/>
<proteinExistence type="predicted"/>
<name>X0RVG2_9ZZZZ</name>
<dbReference type="InterPro" id="IPR050659">
    <property type="entry name" value="Peptidase_M24B"/>
</dbReference>